<dbReference type="InterPro" id="IPR014756">
    <property type="entry name" value="Ig_E-set"/>
</dbReference>
<sequence>MSPTKLAAGLANRVVTLTGTNFDEDQILSIDLGADADCQALTSYVVTSATSIAVKTPTGGCDAGAAAPVTINQTETGEVVKTGAITFVDPPTITASNPISTENSAALDAADRVTKLSTTGGQVIRIKAGSGTTFTGQSGAALSGTFGGKALTTVGFLDNAGAPQLASAAGNAGNYWIARTGTGLSAASNTLTINLNGVSKTFSSADTGLTIAPIPTVTSLDVTSGKAKTATTVKITGTNFTATAADWRVEFCGEDVTPSAATTTQLTVTTPATIGDEVGFPDTVWEGVCPVRVYPAATPANISPVSPGSFFTYLTT</sequence>
<name>A0A0A6UJM1_ACTUT</name>
<evidence type="ECO:0000313" key="2">
    <source>
        <dbReference type="EMBL" id="KHD74519.1"/>
    </source>
</evidence>
<comment type="caution">
    <text evidence="2">The sequence shown here is derived from an EMBL/GenBank/DDBJ whole genome shotgun (WGS) entry which is preliminary data.</text>
</comment>
<dbReference type="AlphaFoldDB" id="A0A0A6UJM1"/>
<organism evidence="2 3">
    <name type="scientific">Actinoplanes utahensis</name>
    <dbReference type="NCBI Taxonomy" id="1869"/>
    <lineage>
        <taxon>Bacteria</taxon>
        <taxon>Bacillati</taxon>
        <taxon>Actinomycetota</taxon>
        <taxon>Actinomycetes</taxon>
        <taxon>Micromonosporales</taxon>
        <taxon>Micromonosporaceae</taxon>
        <taxon>Actinoplanes</taxon>
    </lineage>
</organism>
<keyword evidence="3" id="KW-1185">Reference proteome</keyword>
<dbReference type="OrthoDB" id="9868342at2"/>
<accession>A0A0A6UJM1</accession>
<proteinExistence type="predicted"/>
<dbReference type="Pfam" id="PF01833">
    <property type="entry name" value="TIG"/>
    <property type="match status" value="1"/>
</dbReference>
<evidence type="ECO:0000259" key="1">
    <source>
        <dbReference type="Pfam" id="PF01833"/>
    </source>
</evidence>
<reference evidence="2 3" key="1">
    <citation type="submission" date="2014-10" db="EMBL/GenBank/DDBJ databases">
        <title>Draft genome sequence of Actinoplanes utahensis NRRL 12052.</title>
        <authorList>
            <person name="Velasco-Bucheli B."/>
            <person name="del Cerro C."/>
            <person name="Hormigo D."/>
            <person name="Garcia J.L."/>
            <person name="Acebal C."/>
            <person name="Arroyo M."/>
            <person name="de la Mata I."/>
        </authorList>
    </citation>
    <scope>NUCLEOTIDE SEQUENCE [LARGE SCALE GENOMIC DNA]</scope>
    <source>
        <strain evidence="2 3">NRRL 12052</strain>
    </source>
</reference>
<evidence type="ECO:0000313" key="3">
    <source>
        <dbReference type="Proteomes" id="UP000054537"/>
    </source>
</evidence>
<dbReference type="InterPro" id="IPR013783">
    <property type="entry name" value="Ig-like_fold"/>
</dbReference>
<gene>
    <name evidence="2" type="ORF">MB27_28285</name>
</gene>
<dbReference type="SUPFAM" id="SSF81296">
    <property type="entry name" value="E set domains"/>
    <property type="match status" value="1"/>
</dbReference>
<dbReference type="Proteomes" id="UP000054537">
    <property type="component" value="Unassembled WGS sequence"/>
</dbReference>
<dbReference type="EMBL" id="JRTT01000042">
    <property type="protein sequence ID" value="KHD74519.1"/>
    <property type="molecule type" value="Genomic_DNA"/>
</dbReference>
<feature type="domain" description="IPT/TIG" evidence="1">
    <location>
        <begin position="215"/>
        <end position="274"/>
    </location>
</feature>
<dbReference type="GO" id="GO:0005975">
    <property type="term" value="P:carbohydrate metabolic process"/>
    <property type="evidence" value="ECO:0007669"/>
    <property type="project" value="UniProtKB-ARBA"/>
</dbReference>
<protein>
    <recommendedName>
        <fullName evidence="1">IPT/TIG domain-containing protein</fullName>
    </recommendedName>
</protein>
<dbReference type="RefSeq" id="WP_043529353.1">
    <property type="nucleotide sequence ID" value="NZ_BAABKU010000002.1"/>
</dbReference>
<dbReference type="InterPro" id="IPR002909">
    <property type="entry name" value="IPT_dom"/>
</dbReference>
<dbReference type="eggNOG" id="ENOG5030QPI">
    <property type="taxonomic scope" value="Bacteria"/>
</dbReference>
<dbReference type="Gene3D" id="2.60.40.10">
    <property type="entry name" value="Immunoglobulins"/>
    <property type="match status" value="1"/>
</dbReference>